<dbReference type="InterPro" id="IPR014026">
    <property type="entry name" value="UDP-Glc/GDP-Man_DH_dimer"/>
</dbReference>
<dbReference type="NCBIfam" id="NF011729">
    <property type="entry name" value="PRK15182.1"/>
    <property type="match status" value="1"/>
</dbReference>
<organism evidence="6 8">
    <name type="scientific">Solemya velum gill symbiont</name>
    <dbReference type="NCBI Taxonomy" id="2340"/>
    <lineage>
        <taxon>Bacteria</taxon>
        <taxon>Pseudomonadati</taxon>
        <taxon>Pseudomonadota</taxon>
        <taxon>Gammaproteobacteria</taxon>
        <taxon>sulfur-oxidizing symbionts</taxon>
    </lineage>
</organism>
<evidence type="ECO:0000256" key="4">
    <source>
        <dbReference type="PIRNR" id="PIRNR000124"/>
    </source>
</evidence>
<dbReference type="Pfam" id="PF00984">
    <property type="entry name" value="UDPG_MGDP_dh"/>
    <property type="match status" value="1"/>
</dbReference>
<dbReference type="InterPro" id="IPR014027">
    <property type="entry name" value="UDP-Glc/GDP-Man_DH_C"/>
</dbReference>
<dbReference type="PANTHER" id="PTHR43491:SF2">
    <property type="entry name" value="UDP-N-ACETYL-D-MANNOSAMINE DEHYDROGENASE"/>
    <property type="match status" value="1"/>
</dbReference>
<dbReference type="eggNOG" id="COG0677">
    <property type="taxonomic scope" value="Bacteria"/>
</dbReference>
<sequence length="424" mass="46887">MDQSERKIAVIGLGYVGLPLAVEFGRSRPVVGFDINQQRIDELVVGTDSTLETSSDELQEAKHLSFTTDVEELRDCDCFIVTVPTPIDEYNQPDLTPLVKSSETVGSVLNKGDIVIYESTVYPGATEEVCVPVLESCSGLKFNQDFFAGYSPERINPGDKEHRLATIKKVTAGSTPEIAELVDALYGEIITAGTHKADTIMVAEAAKVIENTQRDLNIALINELAIIFNRMGIDTQAVLEAAGSKWNFLPFRPGLVGGHCIGVDPYYLTHKAQAIGYHPEIILAGRRLNDSMGSHVVTQLVKTMMKRRIQVTGARVLVMGLTFKENCPDLRNTRVVDLVAELAEYECEVDVYDPWVDVQEAQNEYGITPVVEPDIATYDAIILAVGHHQFVEMGIDKVRQLGKPEHVLYDLKYLFSADESDLRL</sequence>
<dbReference type="GO" id="GO:0016628">
    <property type="term" value="F:oxidoreductase activity, acting on the CH-CH group of donors, NAD or NADP as acceptor"/>
    <property type="evidence" value="ECO:0007669"/>
    <property type="project" value="InterPro"/>
</dbReference>
<gene>
    <name evidence="7" type="ORF">BOV88_11175</name>
    <name evidence="6" type="ORF">JV46_20070</name>
</gene>
<dbReference type="Proteomes" id="UP000030856">
    <property type="component" value="Unassembled WGS sequence"/>
</dbReference>
<dbReference type="SUPFAM" id="SSF52413">
    <property type="entry name" value="UDP-glucose/GDP-mannose dehydrogenase C-terminal domain"/>
    <property type="match status" value="1"/>
</dbReference>
<dbReference type="Proteomes" id="UP000190962">
    <property type="component" value="Unassembled WGS sequence"/>
</dbReference>
<dbReference type="Pfam" id="PF03720">
    <property type="entry name" value="UDPG_MGDP_dh_C"/>
    <property type="match status" value="1"/>
</dbReference>
<dbReference type="PIRSF" id="PIRSF500136">
    <property type="entry name" value="UDP_ManNAc_DH"/>
    <property type="match status" value="1"/>
</dbReference>
<dbReference type="InterPro" id="IPR008927">
    <property type="entry name" value="6-PGluconate_DH-like_C_sf"/>
</dbReference>
<protein>
    <submittedName>
        <fullName evidence="6">Nucleotide sugar dehydrogenase</fullName>
    </submittedName>
    <submittedName>
        <fullName evidence="7">Vi polysaccharide biosynthesis protein VipA/TviB</fullName>
    </submittedName>
</protein>
<dbReference type="GO" id="GO:0000271">
    <property type="term" value="P:polysaccharide biosynthetic process"/>
    <property type="evidence" value="ECO:0007669"/>
    <property type="project" value="InterPro"/>
</dbReference>
<accession>A0A0B0H6U5</accession>
<evidence type="ECO:0000313" key="8">
    <source>
        <dbReference type="Proteomes" id="UP000030856"/>
    </source>
</evidence>
<comment type="similarity">
    <text evidence="1 4">Belongs to the UDP-glucose/GDP-mannose dehydrogenase family.</text>
</comment>
<dbReference type="EMBL" id="JRAA01000001">
    <property type="protein sequence ID" value="KHF25888.1"/>
    <property type="molecule type" value="Genomic_DNA"/>
</dbReference>
<feature type="domain" description="UDP-glucose/GDP-mannose dehydrogenase C-terminal" evidence="5">
    <location>
        <begin position="317"/>
        <end position="417"/>
    </location>
</feature>
<dbReference type="SUPFAM" id="SSF51735">
    <property type="entry name" value="NAD(P)-binding Rossmann-fold domains"/>
    <property type="match status" value="1"/>
</dbReference>
<evidence type="ECO:0000256" key="2">
    <source>
        <dbReference type="ARBA" id="ARBA00023002"/>
    </source>
</evidence>
<dbReference type="PANTHER" id="PTHR43491">
    <property type="entry name" value="UDP-N-ACETYL-D-MANNOSAMINE DEHYDROGENASE"/>
    <property type="match status" value="1"/>
</dbReference>
<proteinExistence type="inferred from homology"/>
<evidence type="ECO:0000256" key="3">
    <source>
        <dbReference type="ARBA" id="ARBA00023027"/>
    </source>
</evidence>
<dbReference type="Gene3D" id="3.40.50.720">
    <property type="entry name" value="NAD(P)-binding Rossmann-like Domain"/>
    <property type="match status" value="2"/>
</dbReference>
<dbReference type="InterPro" id="IPR036291">
    <property type="entry name" value="NAD(P)-bd_dom_sf"/>
</dbReference>
<evidence type="ECO:0000313" key="6">
    <source>
        <dbReference type="EMBL" id="KHF25888.1"/>
    </source>
</evidence>
<evidence type="ECO:0000313" key="7">
    <source>
        <dbReference type="EMBL" id="OOY34236.1"/>
    </source>
</evidence>
<dbReference type="GeneID" id="86991436"/>
<dbReference type="SUPFAM" id="SSF48179">
    <property type="entry name" value="6-phosphogluconate dehydrogenase C-terminal domain-like"/>
    <property type="match status" value="1"/>
</dbReference>
<dbReference type="STRING" id="2340.JV46_20070"/>
<dbReference type="InterPro" id="IPR036220">
    <property type="entry name" value="UDP-Glc/GDP-Man_DH_C_sf"/>
</dbReference>
<dbReference type="InterPro" id="IPR001732">
    <property type="entry name" value="UDP-Glc/GDP-Man_DH_N"/>
</dbReference>
<dbReference type="GO" id="GO:0016616">
    <property type="term" value="F:oxidoreductase activity, acting on the CH-OH group of donors, NAD or NADP as acceptor"/>
    <property type="evidence" value="ECO:0007669"/>
    <property type="project" value="InterPro"/>
</dbReference>
<dbReference type="InterPro" id="IPR028359">
    <property type="entry name" value="UDP_ManNAc/GlcNAc_DH"/>
</dbReference>
<dbReference type="InterPro" id="IPR017476">
    <property type="entry name" value="UDP-Glc/GDP-Man"/>
</dbReference>
<evidence type="ECO:0000313" key="9">
    <source>
        <dbReference type="Proteomes" id="UP000190962"/>
    </source>
</evidence>
<dbReference type="RefSeq" id="WP_043115578.1">
    <property type="nucleotide sequence ID" value="NZ_JRAA01000001.1"/>
</dbReference>
<keyword evidence="3" id="KW-0520">NAD</keyword>
<keyword evidence="8" id="KW-1185">Reference proteome</keyword>
<evidence type="ECO:0000256" key="1">
    <source>
        <dbReference type="ARBA" id="ARBA00006601"/>
    </source>
</evidence>
<comment type="caution">
    <text evidence="6">The sequence shown here is derived from an EMBL/GenBank/DDBJ whole genome shotgun (WGS) entry which is preliminary data.</text>
</comment>
<name>A0A0B0H6U5_SOVGS</name>
<evidence type="ECO:0000259" key="5">
    <source>
        <dbReference type="SMART" id="SM00984"/>
    </source>
</evidence>
<dbReference type="PATRIC" id="fig|2340.3.peg.401"/>
<dbReference type="SMART" id="SM00984">
    <property type="entry name" value="UDPG_MGDP_dh_C"/>
    <property type="match status" value="1"/>
</dbReference>
<dbReference type="NCBIfam" id="TIGR03026">
    <property type="entry name" value="NDP-sugDHase"/>
    <property type="match status" value="1"/>
</dbReference>
<reference evidence="7 9" key="2">
    <citation type="submission" date="2016-11" db="EMBL/GenBank/DDBJ databases">
        <title>Mixed transmission modes and dynamic genome evolution in an obligate animal-bacterial symbiosis.</title>
        <authorList>
            <person name="Russell S.L."/>
            <person name="Corbett-Detig R.B."/>
            <person name="Cavanaugh C.M."/>
        </authorList>
    </citation>
    <scope>NUCLEOTIDE SEQUENCE [LARGE SCALE GENOMIC DNA]</scope>
    <source>
        <strain evidence="7">MA-KB16</strain>
    </source>
</reference>
<dbReference type="GO" id="GO:0051287">
    <property type="term" value="F:NAD binding"/>
    <property type="evidence" value="ECO:0007669"/>
    <property type="project" value="InterPro"/>
</dbReference>
<dbReference type="AlphaFoldDB" id="A0A0B0H6U5"/>
<dbReference type="Pfam" id="PF03721">
    <property type="entry name" value="UDPG_MGDP_dh_N"/>
    <property type="match status" value="1"/>
</dbReference>
<dbReference type="PIRSF" id="PIRSF000124">
    <property type="entry name" value="UDPglc_GDPman_dh"/>
    <property type="match status" value="1"/>
</dbReference>
<keyword evidence="2" id="KW-0560">Oxidoreductase</keyword>
<reference evidence="6 8" key="1">
    <citation type="journal article" date="2014" name="BMC Genomics">
        <title>The genome of the intracellular bacterium of the coastal bivalve, Solemya velum: a blueprint for thriving in and out of symbiosis.</title>
        <authorList>
            <person name="Dmytrenko O."/>
            <person name="Russell S.L."/>
            <person name="Loo W.T."/>
            <person name="Fontanez K.M."/>
            <person name="Liao L."/>
            <person name="Roeselers G."/>
            <person name="Sharma R."/>
            <person name="Stewart F.J."/>
            <person name="Newton I.L."/>
            <person name="Woyke T."/>
            <person name="Wu D."/>
            <person name="Lang J.M."/>
            <person name="Eisen J.A."/>
            <person name="Cavanaugh C.M."/>
        </authorList>
    </citation>
    <scope>NUCLEOTIDE SEQUENCE [LARGE SCALE GENOMIC DNA]</scope>
    <source>
        <strain evidence="6 8">WH</strain>
    </source>
</reference>
<dbReference type="OrthoDB" id="9803238at2"/>
<dbReference type="EMBL" id="MPNX01000019">
    <property type="protein sequence ID" value="OOY34236.1"/>
    <property type="molecule type" value="Genomic_DNA"/>
</dbReference>